<evidence type="ECO:0000256" key="1">
    <source>
        <dbReference type="ARBA" id="ARBA00022527"/>
    </source>
</evidence>
<keyword evidence="3" id="KW-0547">Nucleotide-binding</keyword>
<accession>A0A0B2SH43</accession>
<feature type="domain" description="Protein kinase" evidence="6">
    <location>
        <begin position="1"/>
        <end position="169"/>
    </location>
</feature>
<protein>
    <submittedName>
        <fullName evidence="7">CBL-interacting serine/threonine-protein kinase 3</fullName>
        <ecNumber evidence="7">2.7.1.-</ecNumber>
    </submittedName>
</protein>
<organism evidence="7">
    <name type="scientific">Glycine soja</name>
    <name type="common">Wild soybean</name>
    <dbReference type="NCBI Taxonomy" id="3848"/>
    <lineage>
        <taxon>Eukaryota</taxon>
        <taxon>Viridiplantae</taxon>
        <taxon>Streptophyta</taxon>
        <taxon>Embryophyta</taxon>
        <taxon>Tracheophyta</taxon>
        <taxon>Spermatophyta</taxon>
        <taxon>Magnoliopsida</taxon>
        <taxon>eudicotyledons</taxon>
        <taxon>Gunneridae</taxon>
        <taxon>Pentapetalae</taxon>
        <taxon>rosids</taxon>
        <taxon>fabids</taxon>
        <taxon>Fabales</taxon>
        <taxon>Fabaceae</taxon>
        <taxon>Papilionoideae</taxon>
        <taxon>50 kb inversion clade</taxon>
        <taxon>NPAAA clade</taxon>
        <taxon>indigoferoid/millettioid clade</taxon>
        <taxon>Phaseoleae</taxon>
        <taxon>Glycine</taxon>
        <taxon>Glycine subgen. Soja</taxon>
    </lineage>
</organism>
<dbReference type="PANTHER" id="PTHR43895">
    <property type="entry name" value="CALCIUM/CALMODULIN-DEPENDENT PROTEIN KINASE KINASE-RELATED"/>
    <property type="match status" value="1"/>
</dbReference>
<dbReference type="SMART" id="SM00220">
    <property type="entry name" value="S_TKc"/>
    <property type="match status" value="1"/>
</dbReference>
<evidence type="ECO:0000256" key="4">
    <source>
        <dbReference type="ARBA" id="ARBA00022777"/>
    </source>
</evidence>
<dbReference type="AlphaFoldDB" id="A0A0B2SH43"/>
<dbReference type="PANTHER" id="PTHR43895:SF123">
    <property type="entry name" value="NON-SPECIFIC SERINE_THREONINE PROTEIN KINASE"/>
    <property type="match status" value="1"/>
</dbReference>
<evidence type="ECO:0000256" key="5">
    <source>
        <dbReference type="ARBA" id="ARBA00022840"/>
    </source>
</evidence>
<dbReference type="EMBL" id="KN641517">
    <property type="protein sequence ID" value="KHN46056.1"/>
    <property type="molecule type" value="Genomic_DNA"/>
</dbReference>
<dbReference type="InterPro" id="IPR011009">
    <property type="entry name" value="Kinase-like_dom_sf"/>
</dbReference>
<dbReference type="GO" id="GO:0004674">
    <property type="term" value="F:protein serine/threonine kinase activity"/>
    <property type="evidence" value="ECO:0007669"/>
    <property type="project" value="UniProtKB-KW"/>
</dbReference>
<evidence type="ECO:0000256" key="2">
    <source>
        <dbReference type="ARBA" id="ARBA00022679"/>
    </source>
</evidence>
<dbReference type="PROSITE" id="PS50011">
    <property type="entry name" value="PROTEIN_KINASE_DOM"/>
    <property type="match status" value="1"/>
</dbReference>
<dbReference type="Proteomes" id="UP000053555">
    <property type="component" value="Unassembled WGS sequence"/>
</dbReference>
<evidence type="ECO:0000259" key="6">
    <source>
        <dbReference type="PROSITE" id="PS50011"/>
    </source>
</evidence>
<dbReference type="Pfam" id="PF00069">
    <property type="entry name" value="Pkinase"/>
    <property type="match status" value="1"/>
</dbReference>
<dbReference type="InterPro" id="IPR000719">
    <property type="entry name" value="Prot_kinase_dom"/>
</dbReference>
<proteinExistence type="predicted"/>
<sequence length="169" mass="18793">MANSRIARFFMEVAPPQYVTVMRHRTSKMLDTITEDEREISTSDSVMSPPKKSKSAVAVAASSASASVTNVKGRCFLKEVLHSEKKLFIVLEHVTGGKLFDKITNSRSLTELEARKYFQQLICAVAFCHSRGVSHGNLKPENLLLDAKGVLKVSDFGMRPLFQQVPVSY</sequence>
<dbReference type="SUPFAM" id="SSF56112">
    <property type="entry name" value="Protein kinase-like (PK-like)"/>
    <property type="match status" value="1"/>
</dbReference>
<reference evidence="7" key="1">
    <citation type="submission" date="2014-07" db="EMBL/GenBank/DDBJ databases">
        <title>Identification of a novel salt tolerance gene in wild soybean by whole-genome sequencing.</title>
        <authorList>
            <person name="Lam H.-M."/>
            <person name="Qi X."/>
            <person name="Li M.-W."/>
            <person name="Liu X."/>
            <person name="Xie M."/>
            <person name="Ni M."/>
            <person name="Xu X."/>
        </authorList>
    </citation>
    <scope>NUCLEOTIDE SEQUENCE [LARGE SCALE GENOMIC DNA]</scope>
    <source>
        <tissue evidence="7">Root</tissue>
    </source>
</reference>
<evidence type="ECO:0000256" key="3">
    <source>
        <dbReference type="ARBA" id="ARBA00022741"/>
    </source>
</evidence>
<keyword evidence="5" id="KW-0067">ATP-binding</keyword>
<dbReference type="Gene3D" id="1.10.510.10">
    <property type="entry name" value="Transferase(Phosphotransferase) domain 1"/>
    <property type="match status" value="1"/>
</dbReference>
<dbReference type="GO" id="GO:0007165">
    <property type="term" value="P:signal transduction"/>
    <property type="evidence" value="ECO:0007669"/>
    <property type="project" value="TreeGrafter"/>
</dbReference>
<keyword evidence="1" id="KW-0723">Serine/threonine-protein kinase</keyword>
<evidence type="ECO:0000313" key="7">
    <source>
        <dbReference type="EMBL" id="KHN46056.1"/>
    </source>
</evidence>
<keyword evidence="4 7" id="KW-0418">Kinase</keyword>
<dbReference type="GO" id="GO:0005524">
    <property type="term" value="F:ATP binding"/>
    <property type="evidence" value="ECO:0007669"/>
    <property type="project" value="UniProtKB-KW"/>
</dbReference>
<gene>
    <name evidence="7" type="ORF">glysoja_030057</name>
</gene>
<dbReference type="EC" id="2.7.1.-" evidence="7"/>
<name>A0A0B2SH43_GLYSO</name>
<keyword evidence="2 7" id="KW-0808">Transferase</keyword>